<evidence type="ECO:0000256" key="13">
    <source>
        <dbReference type="ARBA" id="ARBA00023209"/>
    </source>
</evidence>
<evidence type="ECO:0000313" key="18">
    <source>
        <dbReference type="EMBL" id="VTQ69143.1"/>
    </source>
</evidence>
<dbReference type="PROSITE" id="PS00379">
    <property type="entry name" value="CDP_ALCOHOL_P_TRANSF"/>
    <property type="match status" value="1"/>
</dbReference>
<evidence type="ECO:0000256" key="12">
    <source>
        <dbReference type="ARBA" id="ARBA00023136"/>
    </source>
</evidence>
<comment type="catalytic activity">
    <reaction evidence="16">
        <text>a CDP-1,2-diacyl-sn-glycerol + sn-glycerol 3-phosphate = a 1,2-diacyl-sn-glycero-3-phospho-(1'-sn-glycero-3'-phosphate) + CMP + H(+)</text>
        <dbReference type="Rhea" id="RHEA:12593"/>
        <dbReference type="ChEBI" id="CHEBI:15378"/>
        <dbReference type="ChEBI" id="CHEBI:57597"/>
        <dbReference type="ChEBI" id="CHEBI:58332"/>
        <dbReference type="ChEBI" id="CHEBI:60110"/>
        <dbReference type="ChEBI" id="CHEBI:60377"/>
        <dbReference type="EC" id="2.7.8.5"/>
    </reaction>
</comment>
<protein>
    <recommendedName>
        <fullName evidence="6">CDP-diacylglycerol--glycerol-3-phosphate 3-phosphatidyltransferase</fullName>
        <ecNumber evidence="5">2.7.8.5</ecNumber>
    </recommendedName>
    <alternativeName>
        <fullName evidence="15">Phosphatidylglycerophosphate synthase</fullName>
    </alternativeName>
</protein>
<evidence type="ECO:0000256" key="1">
    <source>
        <dbReference type="ARBA" id="ARBA00003973"/>
    </source>
</evidence>
<evidence type="ECO:0000256" key="11">
    <source>
        <dbReference type="ARBA" id="ARBA00023098"/>
    </source>
</evidence>
<evidence type="ECO:0000256" key="3">
    <source>
        <dbReference type="ARBA" id="ARBA00005042"/>
    </source>
</evidence>
<reference evidence="18 19" key="1">
    <citation type="submission" date="2019-05" db="EMBL/GenBank/DDBJ databases">
        <authorList>
            <consortium name="Pathogen Informatics"/>
        </authorList>
    </citation>
    <scope>NUCLEOTIDE SEQUENCE [LARGE SCALE GENOMIC DNA]</scope>
    <source>
        <strain evidence="18 19">NCTC12204</strain>
    </source>
</reference>
<evidence type="ECO:0000256" key="4">
    <source>
        <dbReference type="ARBA" id="ARBA00010441"/>
    </source>
</evidence>
<evidence type="ECO:0000313" key="19">
    <source>
        <dbReference type="Proteomes" id="UP000352698"/>
    </source>
</evidence>
<sequence>MKLTSNWRKEIGTIPNLLSIFRVVLLPFYFYFVLEQSFMLAGILIALSGITDFLDGFIARKFNQITELGKLLDPVADKLTQLVLILSMDWYRPMIWWIFGLFLIKEGFMFFAGIIGLRKNVKLDGAKWYGKLATAVIYAGMVLLLLFPELPAIWVNWIFGLITYSLLQSFVLYIREYHKLLN</sequence>
<dbReference type="PANTHER" id="PTHR14269">
    <property type="entry name" value="CDP-DIACYLGLYCEROL--GLYCEROL-3-PHOSPHATE 3-PHOSPHATIDYLTRANSFERASE-RELATED"/>
    <property type="match status" value="1"/>
</dbReference>
<proteinExistence type="inferred from homology"/>
<dbReference type="AlphaFoldDB" id="A0A7Z9DKZ7"/>
<dbReference type="Proteomes" id="UP000352698">
    <property type="component" value="Unassembled WGS sequence"/>
</dbReference>
<keyword evidence="7" id="KW-0444">Lipid biosynthesis</keyword>
<evidence type="ECO:0000256" key="9">
    <source>
        <dbReference type="ARBA" id="ARBA00022692"/>
    </source>
</evidence>
<name>A0A7Z9DKZ7_ENTHR</name>
<evidence type="ECO:0000256" key="2">
    <source>
        <dbReference type="ARBA" id="ARBA00004141"/>
    </source>
</evidence>
<evidence type="ECO:0000256" key="14">
    <source>
        <dbReference type="ARBA" id="ARBA00023264"/>
    </source>
</evidence>
<dbReference type="PANTHER" id="PTHR14269:SF62">
    <property type="entry name" value="CDP-DIACYLGLYCEROL--GLYCEROL-3-PHOSPHATE 3-PHOSPHATIDYLTRANSFERASE 1, CHLOROPLASTIC"/>
    <property type="match status" value="1"/>
</dbReference>
<dbReference type="RefSeq" id="WP_010737031.1">
    <property type="nucleotide sequence ID" value="NZ_CABEEP010000001.1"/>
</dbReference>
<dbReference type="InterPro" id="IPR000462">
    <property type="entry name" value="CDP-OH_P_trans"/>
</dbReference>
<dbReference type="Gene3D" id="1.20.120.1760">
    <property type="match status" value="1"/>
</dbReference>
<dbReference type="GO" id="GO:0008444">
    <property type="term" value="F:CDP-diacylglycerol-glycerol-3-phosphate 3-phosphatidyltransferase activity"/>
    <property type="evidence" value="ECO:0007669"/>
    <property type="project" value="UniProtKB-EC"/>
</dbReference>
<comment type="similarity">
    <text evidence="4 17">Belongs to the CDP-alcohol phosphatidyltransferase class-I family.</text>
</comment>
<evidence type="ECO:0000256" key="17">
    <source>
        <dbReference type="RuleBase" id="RU003750"/>
    </source>
</evidence>
<dbReference type="PIRSF" id="PIRSF000847">
    <property type="entry name" value="Phos_ph_gly_syn"/>
    <property type="match status" value="1"/>
</dbReference>
<comment type="pathway">
    <text evidence="3">Phospholipid metabolism; phosphatidylglycerol biosynthesis; phosphatidylglycerol from CDP-diacylglycerol: step 1/2.</text>
</comment>
<keyword evidence="14" id="KW-1208">Phospholipid metabolism</keyword>
<evidence type="ECO:0000256" key="6">
    <source>
        <dbReference type="ARBA" id="ARBA00014944"/>
    </source>
</evidence>
<dbReference type="EMBL" id="CABEEP010000001">
    <property type="protein sequence ID" value="VTQ69143.1"/>
    <property type="molecule type" value="Genomic_DNA"/>
</dbReference>
<dbReference type="InterPro" id="IPR004570">
    <property type="entry name" value="Phosphatidylglycerol_P_synth"/>
</dbReference>
<dbReference type="InterPro" id="IPR048254">
    <property type="entry name" value="CDP_ALCOHOL_P_TRANSF_CS"/>
</dbReference>
<keyword evidence="12" id="KW-0472">Membrane</keyword>
<comment type="function">
    <text evidence="1">This protein catalyzes the committed step to the synthesis of the acidic phospholipids.</text>
</comment>
<keyword evidence="8 17" id="KW-0808">Transferase</keyword>
<evidence type="ECO:0000256" key="5">
    <source>
        <dbReference type="ARBA" id="ARBA00013170"/>
    </source>
</evidence>
<keyword evidence="10" id="KW-1133">Transmembrane helix</keyword>
<evidence type="ECO:0000256" key="16">
    <source>
        <dbReference type="ARBA" id="ARBA00048586"/>
    </source>
</evidence>
<evidence type="ECO:0000256" key="8">
    <source>
        <dbReference type="ARBA" id="ARBA00022679"/>
    </source>
</evidence>
<accession>A0A7Z9DKZ7</accession>
<dbReference type="EC" id="2.7.8.5" evidence="5"/>
<dbReference type="InterPro" id="IPR050324">
    <property type="entry name" value="CDP-alcohol_PTase-I"/>
</dbReference>
<comment type="caution">
    <text evidence="18">The sequence shown here is derived from an EMBL/GenBank/DDBJ whole genome shotgun (WGS) entry which is preliminary data.</text>
</comment>
<keyword evidence="11" id="KW-0443">Lipid metabolism</keyword>
<evidence type="ECO:0000256" key="15">
    <source>
        <dbReference type="ARBA" id="ARBA00033018"/>
    </source>
</evidence>
<dbReference type="InterPro" id="IPR043130">
    <property type="entry name" value="CDP-OH_PTrfase_TM_dom"/>
</dbReference>
<dbReference type="Pfam" id="PF01066">
    <property type="entry name" value="CDP-OH_P_transf"/>
    <property type="match status" value="1"/>
</dbReference>
<evidence type="ECO:0000256" key="10">
    <source>
        <dbReference type="ARBA" id="ARBA00022989"/>
    </source>
</evidence>
<dbReference type="UniPathway" id="UPA00084">
    <property type="reaction ID" value="UER00503"/>
</dbReference>
<gene>
    <name evidence="18" type="primary">pgsA_1</name>
    <name evidence="18" type="ORF">NCTC12204_02428</name>
</gene>
<evidence type="ECO:0000256" key="7">
    <source>
        <dbReference type="ARBA" id="ARBA00022516"/>
    </source>
</evidence>
<organism evidence="18 19">
    <name type="scientific">Enterococcus hirae</name>
    <dbReference type="NCBI Taxonomy" id="1354"/>
    <lineage>
        <taxon>Bacteria</taxon>
        <taxon>Bacillati</taxon>
        <taxon>Bacillota</taxon>
        <taxon>Bacilli</taxon>
        <taxon>Lactobacillales</taxon>
        <taxon>Enterococcaceae</taxon>
        <taxon>Enterococcus</taxon>
    </lineage>
</organism>
<dbReference type="GO" id="GO:0006655">
    <property type="term" value="P:phosphatidylglycerol biosynthetic process"/>
    <property type="evidence" value="ECO:0007669"/>
    <property type="project" value="UniProtKB-UniPathway"/>
</dbReference>
<keyword evidence="9" id="KW-0812">Transmembrane</keyword>
<comment type="subcellular location">
    <subcellularLocation>
        <location evidence="2">Membrane</location>
        <topology evidence="2">Multi-pass membrane protein</topology>
    </subcellularLocation>
</comment>
<keyword evidence="13" id="KW-0594">Phospholipid biosynthesis</keyword>
<dbReference type="GO" id="GO:0016020">
    <property type="term" value="C:membrane"/>
    <property type="evidence" value="ECO:0007669"/>
    <property type="project" value="UniProtKB-SubCell"/>
</dbReference>